<feature type="region of interest" description="Disordered" evidence="3">
    <location>
        <begin position="256"/>
        <end position="290"/>
    </location>
</feature>
<dbReference type="PANTHER" id="PTHR30036:SF1">
    <property type="entry name" value="D-XYLOSE-BINDING PERIPLASMIC PROTEIN"/>
    <property type="match status" value="1"/>
</dbReference>
<dbReference type="RefSeq" id="WP_120762529.1">
    <property type="nucleotide sequence ID" value="NZ_CP032630.1"/>
</dbReference>
<dbReference type="Pfam" id="PF13407">
    <property type="entry name" value="Peripla_BP_4"/>
    <property type="match status" value="1"/>
</dbReference>
<sequence length="377" mass="38153">MRAAWLGVVLAGAVALAGCTPAPPGPPVVVLFPGSEGDVWGASAEVLRDELAGDGYAVEVRFSGDDIPEQLGQLRDALEATPAAIVIAPVDPTAIAAELAASDEPTVAVISYDRLVLDAPEVDYFATFDHAQSGRLQAQALLDGLGFADPDSASRAGYPVELIAGSADDPAAQSAFAGALEVLGPYLAGGAIVVPSERTDLERAAVLRGDPDIAAERVAELLDDGVPLAGVLSPSDAMSAAIAEVLDARGMEVVTAGGATETPTPTPSPTPTSTGAPDPDAEEPDPDDAPLRVVLTGGGSTLDGARAVAGGTQTATVYEDPRELARAVAGMVREVVRGSSPTLTQGVTTDNGAREIPTMLLEPVAVTTRQEAARLLG</sequence>
<dbReference type="AlphaFoldDB" id="A0A387B3N2"/>
<dbReference type="SUPFAM" id="SSF53822">
    <property type="entry name" value="Periplasmic binding protein-like I"/>
    <property type="match status" value="2"/>
</dbReference>
<accession>A0A387B3N2</accession>
<name>A0A387B3N2_9MICO</name>
<evidence type="ECO:0000256" key="1">
    <source>
        <dbReference type="ARBA" id="ARBA00004196"/>
    </source>
</evidence>
<dbReference type="Proteomes" id="UP000278886">
    <property type="component" value="Chromosome"/>
</dbReference>
<comment type="subcellular location">
    <subcellularLocation>
        <location evidence="1">Cell envelope</location>
    </subcellularLocation>
</comment>
<evidence type="ECO:0000256" key="3">
    <source>
        <dbReference type="SAM" id="MobiDB-lite"/>
    </source>
</evidence>
<evidence type="ECO:0000259" key="5">
    <source>
        <dbReference type="Pfam" id="PF13407"/>
    </source>
</evidence>
<organism evidence="6 7">
    <name type="scientific">Protaetiibacter intestinalis</name>
    <dbReference type="NCBI Taxonomy" id="2419774"/>
    <lineage>
        <taxon>Bacteria</taxon>
        <taxon>Bacillati</taxon>
        <taxon>Actinomycetota</taxon>
        <taxon>Actinomycetes</taxon>
        <taxon>Micrococcales</taxon>
        <taxon>Microbacteriaceae</taxon>
        <taxon>Protaetiibacter</taxon>
    </lineage>
</organism>
<protein>
    <recommendedName>
        <fullName evidence="5">Periplasmic binding protein domain-containing protein</fullName>
    </recommendedName>
</protein>
<proteinExistence type="predicted"/>
<dbReference type="PROSITE" id="PS51257">
    <property type="entry name" value="PROKAR_LIPOPROTEIN"/>
    <property type="match status" value="1"/>
</dbReference>
<dbReference type="OrthoDB" id="3239411at2"/>
<dbReference type="KEGG" id="lyd:D7I47_07900"/>
<gene>
    <name evidence="6" type="ORF">D7I47_07900</name>
</gene>
<evidence type="ECO:0000256" key="2">
    <source>
        <dbReference type="ARBA" id="ARBA00022729"/>
    </source>
</evidence>
<dbReference type="InterPro" id="IPR050555">
    <property type="entry name" value="Bact_Solute-Bind_Prot2"/>
</dbReference>
<feature type="domain" description="Periplasmic binding protein" evidence="5">
    <location>
        <begin position="29"/>
        <end position="260"/>
    </location>
</feature>
<keyword evidence="7" id="KW-1185">Reference proteome</keyword>
<evidence type="ECO:0000313" key="6">
    <source>
        <dbReference type="EMBL" id="AYF98182.1"/>
    </source>
</evidence>
<evidence type="ECO:0000256" key="4">
    <source>
        <dbReference type="SAM" id="SignalP"/>
    </source>
</evidence>
<dbReference type="GO" id="GO:0030288">
    <property type="term" value="C:outer membrane-bounded periplasmic space"/>
    <property type="evidence" value="ECO:0007669"/>
    <property type="project" value="TreeGrafter"/>
</dbReference>
<reference evidence="7" key="1">
    <citation type="submission" date="2018-09" db="EMBL/GenBank/DDBJ databases">
        <title>Genome sequencing of strain 2DFWR-13.</title>
        <authorList>
            <person name="Heo J."/>
            <person name="Kim S.-J."/>
            <person name="Kwon S.-W."/>
        </authorList>
    </citation>
    <scope>NUCLEOTIDE SEQUENCE [LARGE SCALE GENOMIC DNA]</scope>
    <source>
        <strain evidence="7">2DFWR-13</strain>
    </source>
</reference>
<keyword evidence="2 4" id="KW-0732">Signal</keyword>
<dbReference type="InterPro" id="IPR025997">
    <property type="entry name" value="SBP_2_dom"/>
</dbReference>
<dbReference type="InterPro" id="IPR028082">
    <property type="entry name" value="Peripla_BP_I"/>
</dbReference>
<feature type="compositionally biased region" description="Acidic residues" evidence="3">
    <location>
        <begin position="279"/>
        <end position="288"/>
    </location>
</feature>
<feature type="signal peptide" evidence="4">
    <location>
        <begin position="1"/>
        <end position="17"/>
    </location>
</feature>
<dbReference type="EMBL" id="CP032630">
    <property type="protein sequence ID" value="AYF98182.1"/>
    <property type="molecule type" value="Genomic_DNA"/>
</dbReference>
<dbReference type="PANTHER" id="PTHR30036">
    <property type="entry name" value="D-XYLOSE-BINDING PERIPLASMIC PROTEIN"/>
    <property type="match status" value="1"/>
</dbReference>
<feature type="chain" id="PRO_5038399080" description="Periplasmic binding protein domain-containing protein" evidence="4">
    <location>
        <begin position="18"/>
        <end position="377"/>
    </location>
</feature>
<dbReference type="Gene3D" id="3.40.50.2300">
    <property type="match status" value="4"/>
</dbReference>
<dbReference type="GO" id="GO:0030246">
    <property type="term" value="F:carbohydrate binding"/>
    <property type="evidence" value="ECO:0007669"/>
    <property type="project" value="TreeGrafter"/>
</dbReference>
<evidence type="ECO:0000313" key="7">
    <source>
        <dbReference type="Proteomes" id="UP000278886"/>
    </source>
</evidence>